<evidence type="ECO:0000313" key="1">
    <source>
        <dbReference type="EMBL" id="KAJ7521866.1"/>
    </source>
</evidence>
<name>A0ACC2AWG9_DIPCM</name>
<organism evidence="1 2">
    <name type="scientific">Diphasiastrum complanatum</name>
    <name type="common">Issler's clubmoss</name>
    <name type="synonym">Lycopodium complanatum</name>
    <dbReference type="NCBI Taxonomy" id="34168"/>
    <lineage>
        <taxon>Eukaryota</taxon>
        <taxon>Viridiplantae</taxon>
        <taxon>Streptophyta</taxon>
        <taxon>Embryophyta</taxon>
        <taxon>Tracheophyta</taxon>
        <taxon>Lycopodiopsida</taxon>
        <taxon>Lycopodiales</taxon>
        <taxon>Lycopodiaceae</taxon>
        <taxon>Lycopodioideae</taxon>
        <taxon>Diphasiastrum</taxon>
    </lineage>
</organism>
<reference evidence="2" key="1">
    <citation type="journal article" date="2024" name="Proc. Natl. Acad. Sci. U.S.A.">
        <title>Extraordinary preservation of gene collinearity over three hundred million years revealed in homosporous lycophytes.</title>
        <authorList>
            <person name="Li C."/>
            <person name="Wickell D."/>
            <person name="Kuo L.Y."/>
            <person name="Chen X."/>
            <person name="Nie B."/>
            <person name="Liao X."/>
            <person name="Peng D."/>
            <person name="Ji J."/>
            <person name="Jenkins J."/>
            <person name="Williams M."/>
            <person name="Shu S."/>
            <person name="Plott C."/>
            <person name="Barry K."/>
            <person name="Rajasekar S."/>
            <person name="Grimwood J."/>
            <person name="Han X."/>
            <person name="Sun S."/>
            <person name="Hou Z."/>
            <person name="He W."/>
            <person name="Dai G."/>
            <person name="Sun C."/>
            <person name="Schmutz J."/>
            <person name="Leebens-Mack J.H."/>
            <person name="Li F.W."/>
            <person name="Wang L."/>
        </authorList>
    </citation>
    <scope>NUCLEOTIDE SEQUENCE [LARGE SCALE GENOMIC DNA]</scope>
    <source>
        <strain evidence="2">cv. PW_Plant_1</strain>
    </source>
</reference>
<gene>
    <name evidence="1" type="ORF">O6H91_19G072100</name>
</gene>
<dbReference type="EMBL" id="CM055110">
    <property type="protein sequence ID" value="KAJ7521866.1"/>
    <property type="molecule type" value="Genomic_DNA"/>
</dbReference>
<dbReference type="Proteomes" id="UP001162992">
    <property type="component" value="Chromosome 19"/>
</dbReference>
<protein>
    <submittedName>
        <fullName evidence="1">Uncharacterized protein</fullName>
    </submittedName>
</protein>
<accession>A0ACC2AWG9</accession>
<comment type="caution">
    <text evidence="1">The sequence shown here is derived from an EMBL/GenBank/DDBJ whole genome shotgun (WGS) entry which is preliminary data.</text>
</comment>
<proteinExistence type="predicted"/>
<keyword evidence="2" id="KW-1185">Reference proteome</keyword>
<evidence type="ECO:0000313" key="2">
    <source>
        <dbReference type="Proteomes" id="UP001162992"/>
    </source>
</evidence>
<sequence length="558" mass="60913">MFKNQLQELAQRSCFNLPAYACIREGPDHAPRFKATVNFNGEIFESSIYCSTLRQAEHAAAEVALNTLSRRGPTPSLAARVLDETSVCKNLLQETAQRAGVSLPVYTTIRSGPGHLPLFTCMVEVAGLSFTGEGAKTKKQAEKNAAMAAWSALRLFANQGNNTLLLTETELSDEQDQLTVARALARANGNDGMHSHGVQLSQHSSKAHAQRSVTASPSRMRLTPNGRDFSSPNVPGVVGQYHSKSWVPVELNSEAVQSERLLHKQTHGCTGMSGLSFRPVSSHNGNSSSPYSSRYLCGLSREAIAASRAAAASASTATRVIPTQLGSVPLTSLRSKHEVPIPIDEHQRDEEEWLRGSVSKLIEETENQESMDLRQYSLNYSSRCLSGLSREAIAASRAAAASASNATRVIPTQLRSVPLTSLRNKHEVPIPSDEHQRDEEEWLRGSVSKLIQETESQESMDVHQSSASVASFNPMLWSRSFDKWWNQGNSHHSILGGHSMSTGASFAPPVRVRSVRAVCAAPPITTPTPLHQSELEHSRRDIVLEEGATIQVFNQLRL</sequence>